<sequence>MWAKHCYLVSKETIRDQDSDSLLSLVMTLSLFLTEQQPSLYFHTHPPDLTITQLYETAFALVYHDQVFEQKIFFIDRDYLRRKRTVVQKHN</sequence>
<dbReference type="EMBL" id="KV922062">
    <property type="protein sequence ID" value="ORE02255.1"/>
    <property type="molecule type" value="Genomic_DNA"/>
</dbReference>
<evidence type="ECO:0000313" key="1">
    <source>
        <dbReference type="EMBL" id="ORE02255.1"/>
    </source>
</evidence>
<name>A0A1X0QR66_RHIZD</name>
<reference evidence="1" key="1">
    <citation type="journal article" date="2016" name="Proc. Natl. Acad. Sci. U.S.A.">
        <title>Lipid metabolic changes in an early divergent fungus govern the establishment of a mutualistic symbiosis with endobacteria.</title>
        <authorList>
            <person name="Lastovetsky O.A."/>
            <person name="Gaspar M.L."/>
            <person name="Mondo S.J."/>
            <person name="LaButti K.M."/>
            <person name="Sandor L."/>
            <person name="Grigoriev I.V."/>
            <person name="Henry S.A."/>
            <person name="Pawlowska T.E."/>
        </authorList>
    </citation>
    <scope>NUCLEOTIDE SEQUENCE [LARGE SCALE GENOMIC DNA]</scope>
    <source>
        <strain evidence="1">ATCC 52814</strain>
    </source>
</reference>
<dbReference type="AlphaFoldDB" id="A0A1X0QR66"/>
<protein>
    <submittedName>
        <fullName evidence="1">Uncharacterized protein</fullName>
    </submittedName>
</protein>
<proteinExistence type="predicted"/>
<dbReference type="Proteomes" id="UP000242414">
    <property type="component" value="Unassembled WGS sequence"/>
</dbReference>
<dbReference type="VEuPathDB" id="FungiDB:BCV72DRAFT_235017"/>
<gene>
    <name evidence="1" type="ORF">BCV72DRAFT_235017</name>
</gene>
<accession>A0A1X0QR66</accession>
<organism evidence="1">
    <name type="scientific">Rhizopus microsporus var. microsporus</name>
    <dbReference type="NCBI Taxonomy" id="86635"/>
    <lineage>
        <taxon>Eukaryota</taxon>
        <taxon>Fungi</taxon>
        <taxon>Fungi incertae sedis</taxon>
        <taxon>Mucoromycota</taxon>
        <taxon>Mucoromycotina</taxon>
        <taxon>Mucoromycetes</taxon>
        <taxon>Mucorales</taxon>
        <taxon>Mucorineae</taxon>
        <taxon>Rhizopodaceae</taxon>
        <taxon>Rhizopus</taxon>
    </lineage>
</organism>